<dbReference type="SUPFAM" id="SSF53474">
    <property type="entry name" value="alpha/beta-Hydrolases"/>
    <property type="match status" value="1"/>
</dbReference>
<dbReference type="EMBL" id="JAVDPW010000002">
    <property type="protein sequence ID" value="MDR6288948.1"/>
    <property type="molecule type" value="Genomic_DNA"/>
</dbReference>
<dbReference type="InterPro" id="IPR000073">
    <property type="entry name" value="AB_hydrolase_1"/>
</dbReference>
<accession>A0ABU1JK24</accession>
<organism evidence="3 4">
    <name type="scientific">Inquilinus ginsengisoli</name>
    <dbReference type="NCBI Taxonomy" id="363840"/>
    <lineage>
        <taxon>Bacteria</taxon>
        <taxon>Pseudomonadati</taxon>
        <taxon>Pseudomonadota</taxon>
        <taxon>Alphaproteobacteria</taxon>
        <taxon>Rhodospirillales</taxon>
        <taxon>Rhodospirillaceae</taxon>
        <taxon>Inquilinus</taxon>
    </lineage>
</organism>
<dbReference type="PANTHER" id="PTHR46331:SF2">
    <property type="entry name" value="VALACYCLOVIR HYDROLASE"/>
    <property type="match status" value="1"/>
</dbReference>
<dbReference type="Gene3D" id="3.40.50.1820">
    <property type="entry name" value="alpha/beta hydrolase"/>
    <property type="match status" value="1"/>
</dbReference>
<reference evidence="3 4" key="1">
    <citation type="submission" date="2023-07" db="EMBL/GenBank/DDBJ databases">
        <title>Sorghum-associated microbial communities from plants grown in Nebraska, USA.</title>
        <authorList>
            <person name="Schachtman D."/>
        </authorList>
    </citation>
    <scope>NUCLEOTIDE SEQUENCE [LARGE SCALE GENOMIC DNA]</scope>
    <source>
        <strain evidence="3 4">584</strain>
    </source>
</reference>
<feature type="chain" id="PRO_5045724459" evidence="1">
    <location>
        <begin position="23"/>
        <end position="293"/>
    </location>
</feature>
<sequence length="293" mass="31978">MRSILRGAVVAIGLGVATPALMAPIATGQARAAEVWQTLPAPAPAPKGATTGMAPVNGIQMYYAVYGKGRPVILLHGGLSNSDYWNSLVPELVARNFQVIVADSRGHGRSTRSAQPYSYDLMSSDVLALLDYLKVPKADLVGWSDGGIIGLDIAIHQPERLNRLYAYGANSDLTGLKPDFDKSPTFAAFIERAGTEYQKLSKTPDQYDAFLQQVSQMWSTQPDFTADQLRGITVRTAIADGEYEEAIKRGHTDYMARTIPGAELHILPNVSHFGLLQNPEEFNRVVLEFLTEK</sequence>
<evidence type="ECO:0000259" key="2">
    <source>
        <dbReference type="Pfam" id="PF00561"/>
    </source>
</evidence>
<dbReference type="PRINTS" id="PR00111">
    <property type="entry name" value="ABHYDROLASE"/>
</dbReference>
<feature type="signal peptide" evidence="1">
    <location>
        <begin position="1"/>
        <end position="22"/>
    </location>
</feature>
<dbReference type="InterPro" id="IPR029058">
    <property type="entry name" value="AB_hydrolase_fold"/>
</dbReference>
<name>A0ABU1JK24_9PROT</name>
<dbReference type="PANTHER" id="PTHR46331">
    <property type="entry name" value="VALACYCLOVIR HYDROLASE"/>
    <property type="match status" value="1"/>
</dbReference>
<keyword evidence="1" id="KW-0732">Signal</keyword>
<evidence type="ECO:0000313" key="3">
    <source>
        <dbReference type="EMBL" id="MDR6288948.1"/>
    </source>
</evidence>
<evidence type="ECO:0000313" key="4">
    <source>
        <dbReference type="Proteomes" id="UP001262410"/>
    </source>
</evidence>
<protein>
    <submittedName>
        <fullName evidence="3">Pimeloyl-ACP methyl ester carboxylesterase</fullName>
    </submittedName>
</protein>
<dbReference type="Pfam" id="PF00561">
    <property type="entry name" value="Abhydrolase_1"/>
    <property type="match status" value="1"/>
</dbReference>
<feature type="domain" description="AB hydrolase-1" evidence="2">
    <location>
        <begin position="71"/>
        <end position="174"/>
    </location>
</feature>
<gene>
    <name evidence="3" type="ORF">E9232_001455</name>
</gene>
<comment type="caution">
    <text evidence="3">The sequence shown here is derived from an EMBL/GenBank/DDBJ whole genome shotgun (WGS) entry which is preliminary data.</text>
</comment>
<dbReference type="Proteomes" id="UP001262410">
    <property type="component" value="Unassembled WGS sequence"/>
</dbReference>
<dbReference type="RefSeq" id="WP_309793043.1">
    <property type="nucleotide sequence ID" value="NZ_JAVDPW010000002.1"/>
</dbReference>
<proteinExistence type="predicted"/>
<evidence type="ECO:0000256" key="1">
    <source>
        <dbReference type="SAM" id="SignalP"/>
    </source>
</evidence>
<keyword evidence="4" id="KW-1185">Reference proteome</keyword>